<evidence type="ECO:0000313" key="4">
    <source>
        <dbReference type="Proteomes" id="UP001582793"/>
    </source>
</evidence>
<reference evidence="3 4" key="1">
    <citation type="submission" date="2024-04" db="EMBL/GenBank/DDBJ databases">
        <title>Polymorphospora sp. isolated from Baiyangdian Lake in Xiong'an New Area.</title>
        <authorList>
            <person name="Zhang X."/>
            <person name="Liu J."/>
        </authorList>
    </citation>
    <scope>NUCLEOTIDE SEQUENCE [LARGE SCALE GENOMIC DNA]</scope>
    <source>
        <strain evidence="3 4">2-325</strain>
    </source>
</reference>
<sequence length="243" mass="25648">MTADVRHHRFAYGDGMSDDSLFARRPGSSTEPEPIDVTPAGRDEEFPTDERPSRPAKASRRRRIVGGLVLVAGLVGAGVVGSAVLRITQQKDTTLSTPPTAAGLKRDTSERAQTTADYLRTAFAAGIDLDESVGAVYGDPAESERSVLLFGGTTLLWSPERDLDSMFDLVADDTGAVSDVRKVEAGPLGGVMKCGVSRGSDGDISVCGWADHGSIAIALFPGRDTGEGAALLRDIRSDVQTRD</sequence>
<feature type="compositionally biased region" description="Basic residues" evidence="1">
    <location>
        <begin position="1"/>
        <end position="10"/>
    </location>
</feature>
<feature type="transmembrane region" description="Helical" evidence="2">
    <location>
        <begin position="64"/>
        <end position="85"/>
    </location>
</feature>
<organism evidence="3 4">
    <name type="scientific">Polymorphospora lycopeni</name>
    <dbReference type="NCBI Taxonomy" id="3140240"/>
    <lineage>
        <taxon>Bacteria</taxon>
        <taxon>Bacillati</taxon>
        <taxon>Actinomycetota</taxon>
        <taxon>Actinomycetes</taxon>
        <taxon>Micromonosporales</taxon>
        <taxon>Micromonosporaceae</taxon>
        <taxon>Polymorphospora</taxon>
    </lineage>
</organism>
<feature type="compositionally biased region" description="Basic and acidic residues" evidence="1">
    <location>
        <begin position="41"/>
        <end position="53"/>
    </location>
</feature>
<comment type="caution">
    <text evidence="3">The sequence shown here is derived from an EMBL/GenBank/DDBJ whole genome shotgun (WGS) entry which is preliminary data.</text>
</comment>
<name>A0ABV5CZZ0_9ACTN</name>
<dbReference type="Proteomes" id="UP001582793">
    <property type="component" value="Unassembled WGS sequence"/>
</dbReference>
<keyword evidence="2" id="KW-0812">Transmembrane</keyword>
<protein>
    <submittedName>
        <fullName evidence="3">Uncharacterized protein</fullName>
    </submittedName>
</protein>
<accession>A0ABV5CZZ0</accession>
<gene>
    <name evidence="3" type="ORF">AAFH96_30300</name>
</gene>
<evidence type="ECO:0000256" key="1">
    <source>
        <dbReference type="SAM" id="MobiDB-lite"/>
    </source>
</evidence>
<proteinExistence type="predicted"/>
<keyword evidence="2" id="KW-1133">Transmembrane helix</keyword>
<dbReference type="EMBL" id="JBCGDC010000138">
    <property type="protein sequence ID" value="MFB6397354.1"/>
    <property type="molecule type" value="Genomic_DNA"/>
</dbReference>
<keyword evidence="4" id="KW-1185">Reference proteome</keyword>
<keyword evidence="2" id="KW-0472">Membrane</keyword>
<feature type="region of interest" description="Disordered" evidence="1">
    <location>
        <begin position="1"/>
        <end position="59"/>
    </location>
</feature>
<evidence type="ECO:0000313" key="3">
    <source>
        <dbReference type="EMBL" id="MFB6397354.1"/>
    </source>
</evidence>
<evidence type="ECO:0000256" key="2">
    <source>
        <dbReference type="SAM" id="Phobius"/>
    </source>
</evidence>